<feature type="domain" description="General stress protein FMN-binding split barrel" evidence="2">
    <location>
        <begin position="31"/>
        <end position="183"/>
    </location>
</feature>
<organism evidence="3 4">
    <name type="scientific">Dendryphion nanum</name>
    <dbReference type="NCBI Taxonomy" id="256645"/>
    <lineage>
        <taxon>Eukaryota</taxon>
        <taxon>Fungi</taxon>
        <taxon>Dikarya</taxon>
        <taxon>Ascomycota</taxon>
        <taxon>Pezizomycotina</taxon>
        <taxon>Dothideomycetes</taxon>
        <taxon>Pleosporomycetidae</taxon>
        <taxon>Pleosporales</taxon>
        <taxon>Torulaceae</taxon>
        <taxon>Dendryphion</taxon>
    </lineage>
</organism>
<feature type="compositionally biased region" description="Basic and acidic residues" evidence="1">
    <location>
        <begin position="1"/>
        <end position="14"/>
    </location>
</feature>
<comment type="caution">
    <text evidence="3">The sequence shown here is derived from an EMBL/GenBank/DDBJ whole genome shotgun (WGS) entry which is preliminary data.</text>
</comment>
<feature type="region of interest" description="Disordered" evidence="1">
    <location>
        <begin position="1"/>
        <end position="26"/>
    </location>
</feature>
<dbReference type="OrthoDB" id="434253at2759"/>
<dbReference type="PANTHER" id="PTHR34818">
    <property type="entry name" value="PROTEIN BLI-3"/>
    <property type="match status" value="1"/>
</dbReference>
<gene>
    <name evidence="3" type="ORF">B0J11DRAFT_554595</name>
</gene>
<accession>A0A9P9CZZ6</accession>
<dbReference type="Gene3D" id="2.30.110.10">
    <property type="entry name" value="Electron Transport, Fmn-binding Protein, Chain A"/>
    <property type="match status" value="1"/>
</dbReference>
<evidence type="ECO:0000313" key="4">
    <source>
        <dbReference type="Proteomes" id="UP000700596"/>
    </source>
</evidence>
<name>A0A9P9CZZ6_9PLEO</name>
<protein>
    <recommendedName>
        <fullName evidence="2">General stress protein FMN-binding split barrel domain-containing protein</fullName>
    </recommendedName>
</protein>
<proteinExistence type="predicted"/>
<dbReference type="EMBL" id="JAGMWT010000029">
    <property type="protein sequence ID" value="KAH7110109.1"/>
    <property type="molecule type" value="Genomic_DNA"/>
</dbReference>
<sequence>MPETLTKNEVHSKIDPSVSKQYDTETPTDQQIKDFFKIVDGLKIGLLNTYREGRGPVGRSMAIAKRNGPDFLFLANKDSQKFSDLSSNKEVQITFQDSKTQDWVSVTGTATTTSNSDPRIKDVWSNGTKAWFGDLGDGKHDGGPNDPRVTLIEIKAKYVTYWIHQVGALGFAKEVIGAAVTGGVANTGATRELKEAELEKARQLQ</sequence>
<dbReference type="Pfam" id="PF16242">
    <property type="entry name" value="Pyrid_ox_like"/>
    <property type="match status" value="1"/>
</dbReference>
<dbReference type="InterPro" id="IPR012349">
    <property type="entry name" value="Split_barrel_FMN-bd"/>
</dbReference>
<dbReference type="PANTHER" id="PTHR34818:SF1">
    <property type="entry name" value="PROTEIN BLI-3"/>
    <property type="match status" value="1"/>
</dbReference>
<evidence type="ECO:0000256" key="1">
    <source>
        <dbReference type="SAM" id="MobiDB-lite"/>
    </source>
</evidence>
<dbReference type="SUPFAM" id="SSF50475">
    <property type="entry name" value="FMN-binding split barrel"/>
    <property type="match status" value="1"/>
</dbReference>
<keyword evidence="4" id="KW-1185">Reference proteome</keyword>
<dbReference type="Proteomes" id="UP000700596">
    <property type="component" value="Unassembled WGS sequence"/>
</dbReference>
<evidence type="ECO:0000313" key="3">
    <source>
        <dbReference type="EMBL" id="KAH7110109.1"/>
    </source>
</evidence>
<evidence type="ECO:0000259" key="2">
    <source>
        <dbReference type="Pfam" id="PF16242"/>
    </source>
</evidence>
<dbReference type="InterPro" id="IPR038725">
    <property type="entry name" value="YdaG_split_barrel_FMN-bd"/>
</dbReference>
<dbReference type="InterPro" id="IPR052917">
    <property type="entry name" value="Stress-Dev_Protein"/>
</dbReference>
<reference evidence="3" key="1">
    <citation type="journal article" date="2021" name="Nat. Commun.">
        <title>Genetic determinants of endophytism in the Arabidopsis root mycobiome.</title>
        <authorList>
            <person name="Mesny F."/>
            <person name="Miyauchi S."/>
            <person name="Thiergart T."/>
            <person name="Pickel B."/>
            <person name="Atanasova L."/>
            <person name="Karlsson M."/>
            <person name="Huettel B."/>
            <person name="Barry K.W."/>
            <person name="Haridas S."/>
            <person name="Chen C."/>
            <person name="Bauer D."/>
            <person name="Andreopoulos W."/>
            <person name="Pangilinan J."/>
            <person name="LaButti K."/>
            <person name="Riley R."/>
            <person name="Lipzen A."/>
            <person name="Clum A."/>
            <person name="Drula E."/>
            <person name="Henrissat B."/>
            <person name="Kohler A."/>
            <person name="Grigoriev I.V."/>
            <person name="Martin F.M."/>
            <person name="Hacquard S."/>
        </authorList>
    </citation>
    <scope>NUCLEOTIDE SEQUENCE</scope>
    <source>
        <strain evidence="3">MPI-CAGE-CH-0243</strain>
    </source>
</reference>
<dbReference type="AlphaFoldDB" id="A0A9P9CZZ6"/>